<protein>
    <submittedName>
        <fullName evidence="3">Ca-activated chloride channel family protein</fullName>
    </submittedName>
</protein>
<dbReference type="PROSITE" id="PS50234">
    <property type="entry name" value="VWFA"/>
    <property type="match status" value="1"/>
</dbReference>
<keyword evidence="4" id="KW-1185">Reference proteome</keyword>
<proteinExistence type="predicted"/>
<dbReference type="InterPro" id="IPR002035">
    <property type="entry name" value="VWF_A"/>
</dbReference>
<keyword evidence="1" id="KW-1133">Transmembrane helix</keyword>
<dbReference type="InterPro" id="IPR036465">
    <property type="entry name" value="vWFA_dom_sf"/>
</dbReference>
<organism evidence="3 4">
    <name type="scientific">Bowdeniella nasicola</name>
    <dbReference type="NCBI Taxonomy" id="208480"/>
    <lineage>
        <taxon>Bacteria</taxon>
        <taxon>Bacillati</taxon>
        <taxon>Actinomycetota</taxon>
        <taxon>Actinomycetes</taxon>
        <taxon>Actinomycetales</taxon>
        <taxon>Actinomycetaceae</taxon>
        <taxon>Bowdeniella</taxon>
    </lineage>
</organism>
<evidence type="ECO:0000259" key="2">
    <source>
        <dbReference type="PROSITE" id="PS50234"/>
    </source>
</evidence>
<sequence length="326" mass="34441">MSLTYSPLITALLAALLLLAAVIAAVRSPDVSARIRRPLMALAALPILISPTIAVAKQEVTSNLEVYLAVDLTGSMAAEDYDGSQPRLAGVRADIEELTSRLAGSRFSVISYTSVTARQLPLTTDARAVRSWAETARQEITNYSAGSAIDRPVAALKRALSAAKERNPANVRVLYVLTDGESTRGEGVPGETGSAAAFAELAPLIDGGAVLGYGTTTGGKMREYDGTSRTDAPYIKDPNSGGDAISRLDEKALSEAANALGVPYVHRPGSLAAATTIDAATIAEDGRKDVAITERVFWPFMIALALLIAWELFALARHYKAVRLDV</sequence>
<gene>
    <name evidence="3" type="ORF">SAMN02910418_00761</name>
</gene>
<feature type="transmembrane region" description="Helical" evidence="1">
    <location>
        <begin position="296"/>
        <end position="316"/>
    </location>
</feature>
<dbReference type="OrthoDB" id="9814325at2"/>
<accession>A0A1H3XWS9</accession>
<keyword evidence="1" id="KW-0472">Membrane</keyword>
<evidence type="ECO:0000256" key="1">
    <source>
        <dbReference type="SAM" id="Phobius"/>
    </source>
</evidence>
<reference evidence="4" key="1">
    <citation type="submission" date="2016-10" db="EMBL/GenBank/DDBJ databases">
        <authorList>
            <person name="Varghese N."/>
            <person name="Submissions S."/>
        </authorList>
    </citation>
    <scope>NUCLEOTIDE SEQUENCE [LARGE SCALE GENOMIC DNA]</scope>
    <source>
        <strain evidence="4">KPR-1</strain>
    </source>
</reference>
<name>A0A1H3XWS9_9ACTO</name>
<dbReference type="AlphaFoldDB" id="A0A1H3XWS9"/>
<evidence type="ECO:0000313" key="4">
    <source>
        <dbReference type="Proteomes" id="UP000199288"/>
    </source>
</evidence>
<feature type="domain" description="VWFA" evidence="2">
    <location>
        <begin position="65"/>
        <end position="260"/>
    </location>
</feature>
<keyword evidence="1" id="KW-0812">Transmembrane</keyword>
<evidence type="ECO:0000313" key="3">
    <source>
        <dbReference type="EMBL" id="SEA03301.1"/>
    </source>
</evidence>
<dbReference type="Gene3D" id="3.40.50.410">
    <property type="entry name" value="von Willebrand factor, type A domain"/>
    <property type="match status" value="1"/>
</dbReference>
<dbReference type="SUPFAM" id="SSF53300">
    <property type="entry name" value="vWA-like"/>
    <property type="match status" value="1"/>
</dbReference>
<dbReference type="RefSeq" id="WP_092562358.1">
    <property type="nucleotide sequence ID" value="NZ_FNQV01000004.1"/>
</dbReference>
<dbReference type="Pfam" id="PF13519">
    <property type="entry name" value="VWA_2"/>
    <property type="match status" value="1"/>
</dbReference>
<dbReference type="EMBL" id="FNQV01000004">
    <property type="protein sequence ID" value="SEA03301.1"/>
    <property type="molecule type" value="Genomic_DNA"/>
</dbReference>
<dbReference type="Proteomes" id="UP000199288">
    <property type="component" value="Unassembled WGS sequence"/>
</dbReference>